<evidence type="ECO:0000259" key="3">
    <source>
        <dbReference type="Pfam" id="PF17148"/>
    </source>
</evidence>
<dbReference type="SUPFAM" id="SSF55486">
    <property type="entry name" value="Metalloproteases ('zincins'), catalytic domain"/>
    <property type="match status" value="1"/>
</dbReference>
<protein>
    <submittedName>
        <fullName evidence="4">Zinc-dependent metalloprotease</fullName>
    </submittedName>
</protein>
<dbReference type="PANTHER" id="PTHR38478:SF1">
    <property type="entry name" value="ZINC DEPENDENT METALLOPROTEASE DOMAIN LIPOPROTEIN"/>
    <property type="match status" value="1"/>
</dbReference>
<evidence type="ECO:0000313" key="5">
    <source>
        <dbReference type="Proteomes" id="UP001589858"/>
    </source>
</evidence>
<evidence type="ECO:0000256" key="1">
    <source>
        <dbReference type="SAM" id="SignalP"/>
    </source>
</evidence>
<dbReference type="Pfam" id="PF16313">
    <property type="entry name" value="DUF4953"/>
    <property type="match status" value="1"/>
</dbReference>
<proteinExistence type="predicted"/>
<dbReference type="GO" id="GO:0008237">
    <property type="term" value="F:metallopeptidase activity"/>
    <property type="evidence" value="ECO:0007669"/>
    <property type="project" value="UniProtKB-KW"/>
</dbReference>
<keyword evidence="5" id="KW-1185">Reference proteome</keyword>
<keyword evidence="4" id="KW-0378">Hydrolase</keyword>
<comment type="caution">
    <text evidence="4">The sequence shown here is derived from an EMBL/GenBank/DDBJ whole genome shotgun (WGS) entry which is preliminary data.</text>
</comment>
<sequence>MPCRTSRHSSRRSRAATLAFPLGLLLGGAALPLAAMAAPVTVASSDGALLPVSVDKESGRILLKLPAPDKDGVSGRFLYATALKVGLGSAPVRLDHGMLGDTQLLAFRRFGRKVAITYENPRFRASGAAEIEKGARESFPFSTVGMVDVVAADADGAVTIDIAPFLTRDTMNITRALGQDAKGWKLDESLSAADPSAVKVFPDNIELEAVQTYSNDSPGKEVDNIAPDGRKVSFVVHHSLVRLPDAGFTVRRFDIRSGSHGTQVYDFGTPLGEDVQYQLANHFRLDKLDPAASRSRVRKPIVFYIDRAAPEPIRTALAEGVAWWNQAFDAAGYIDAFQVRILPPDADPQDVRYNVVNWGDRLTRSWSYGGGVIDPRTGEIIKGNVVLGALRVRQDVILYESLVGTAQENTGGPNDPVRIALARISQLGAHEVGHAIGFVHNFEGSTQDRTSVMDYPIARMNVMDGKIDLGDAYASGIGSWDKFTVDWLYGQPQPGQDHDKAAAAKALAIQQAGMRYMTDIDGRSADLGVPGDSMWTDGADEAPDLQHIMEVRRIAMNNFGPAVLRPGEALSNLRRKFVPMWLLHRYEIDAVGKLVGGVNYTYAVAGDGSALPTPAAADKQEAALSALLATLSEKELTVPARLLPLLSYGVNGRGDAQFDTEVLDTAGASAFDPLVAADVAAQVTLDSLLAPARLTRVYLQHQNEASLLGVDELVDKLIAATLDGRSSAVGRRIAYRTLVSIARAAHDKDMPGDIAAILTDKLHEQARGLAKVSGSGEDARWARGTARMLEDKDALARAIAPGAAPAIPPGMPI</sequence>
<evidence type="ECO:0000313" key="4">
    <source>
        <dbReference type="EMBL" id="MFC0684194.1"/>
    </source>
</evidence>
<evidence type="ECO:0000259" key="2">
    <source>
        <dbReference type="Pfam" id="PF16313"/>
    </source>
</evidence>
<feature type="domain" description="EcxA zinc-binding" evidence="2">
    <location>
        <begin position="415"/>
        <end position="722"/>
    </location>
</feature>
<dbReference type="EMBL" id="JBHLTM010000026">
    <property type="protein sequence ID" value="MFC0684194.1"/>
    <property type="molecule type" value="Genomic_DNA"/>
</dbReference>
<dbReference type="RefSeq" id="WP_267218198.1">
    <property type="nucleotide sequence ID" value="NZ_JAPCWC010000001.1"/>
</dbReference>
<dbReference type="Pfam" id="PF17148">
    <property type="entry name" value="DUF5117"/>
    <property type="match status" value="1"/>
</dbReference>
<dbReference type="InterPro" id="IPR024079">
    <property type="entry name" value="MetalloPept_cat_dom_sf"/>
</dbReference>
<accession>A0ABV6S4N2</accession>
<keyword evidence="4" id="KW-0645">Protease</keyword>
<dbReference type="InterPro" id="IPR032534">
    <property type="entry name" value="EcxA_zinc-bd"/>
</dbReference>
<dbReference type="Gene3D" id="3.40.390.10">
    <property type="entry name" value="Collagenase (Catalytic Domain)"/>
    <property type="match status" value="1"/>
</dbReference>
<keyword evidence="4" id="KW-0482">Metalloprotease</keyword>
<reference evidence="4 5" key="1">
    <citation type="submission" date="2024-09" db="EMBL/GenBank/DDBJ databases">
        <authorList>
            <person name="Sun Q."/>
            <person name="Mori K."/>
        </authorList>
    </citation>
    <scope>NUCLEOTIDE SEQUENCE [LARGE SCALE GENOMIC DNA]</scope>
    <source>
        <strain evidence="4 5">CICC 11035S</strain>
    </source>
</reference>
<keyword evidence="1" id="KW-0732">Signal</keyword>
<dbReference type="InterPro" id="IPR033413">
    <property type="entry name" value="DUF5117"/>
</dbReference>
<dbReference type="InterPro" id="IPR034032">
    <property type="entry name" value="Zn_MMP-like_bac"/>
</dbReference>
<dbReference type="Proteomes" id="UP001589858">
    <property type="component" value="Unassembled WGS sequence"/>
</dbReference>
<feature type="domain" description="DUF5117" evidence="3">
    <location>
        <begin position="97"/>
        <end position="286"/>
    </location>
</feature>
<name>A0ABV6S4N2_9SPHN</name>
<organism evidence="4 5">
    <name type="scientific">Novosphingobium clariflavum</name>
    <dbReference type="NCBI Taxonomy" id="2029884"/>
    <lineage>
        <taxon>Bacteria</taxon>
        <taxon>Pseudomonadati</taxon>
        <taxon>Pseudomonadota</taxon>
        <taxon>Alphaproteobacteria</taxon>
        <taxon>Sphingomonadales</taxon>
        <taxon>Sphingomonadaceae</taxon>
        <taxon>Novosphingobium</taxon>
    </lineage>
</organism>
<feature type="signal peptide" evidence="1">
    <location>
        <begin position="1"/>
        <end position="37"/>
    </location>
</feature>
<gene>
    <name evidence="4" type="ORF">ACFFF8_06275</name>
</gene>
<dbReference type="CDD" id="cd04276">
    <property type="entry name" value="ZnMc_MMP_like_2"/>
    <property type="match status" value="1"/>
</dbReference>
<feature type="chain" id="PRO_5045416023" evidence="1">
    <location>
        <begin position="38"/>
        <end position="813"/>
    </location>
</feature>
<dbReference type="PANTHER" id="PTHR38478">
    <property type="entry name" value="PEPTIDASE M1A AND M12B"/>
    <property type="match status" value="1"/>
</dbReference>